<evidence type="ECO:0000313" key="2">
    <source>
        <dbReference type="Proteomes" id="UP000222678"/>
    </source>
</evidence>
<dbReference type="RefSeq" id="YP_010660334.1">
    <property type="nucleotide sequence ID" value="NC_070876.1"/>
</dbReference>
<proteinExistence type="predicted"/>
<dbReference type="Proteomes" id="UP000222678">
    <property type="component" value="Genome"/>
</dbReference>
<dbReference type="GeneID" id="77936329"/>
<evidence type="ECO:0000313" key="1">
    <source>
        <dbReference type="EMBL" id="AUZ95471.1"/>
    </source>
</evidence>
<name>A0A2L0V122_9CAUD</name>
<protein>
    <submittedName>
        <fullName evidence="1">Uncharacterized protein</fullName>
    </submittedName>
</protein>
<accession>A0A2L0V122</accession>
<keyword evidence="2" id="KW-1185">Reference proteome</keyword>
<sequence>MADERIELAGVALTIKDEYAPEAEKFYKDKAAQVLAQHLVAHGSIAFEKIPAPGRPGQSELTGVVGLVTRTQINRIEDRVRTEAQTLMERVISLALEDIATWGSYYTGLSGPIEKGRAIDCIRAAFSKVKGER</sequence>
<organism evidence="1 2">
    <name type="scientific">Agrobacterium phage Atu_ph08</name>
    <dbReference type="NCBI Taxonomy" id="2024265"/>
    <lineage>
        <taxon>Viruses</taxon>
        <taxon>Duplodnaviria</taxon>
        <taxon>Heunggongvirae</taxon>
        <taxon>Uroviricota</taxon>
        <taxon>Caudoviricetes</taxon>
        <taxon>Roslyckyvirus</taxon>
        <taxon>Roslyckyvirus ph08</taxon>
    </lineage>
</organism>
<reference evidence="1 2" key="1">
    <citation type="submission" date="2017-06" db="EMBL/GenBank/DDBJ databases">
        <authorList>
            <person name="Kim H.J."/>
            <person name="Triplett B.A."/>
        </authorList>
    </citation>
    <scope>NUCLEOTIDE SEQUENCE [LARGE SCALE GENOMIC DNA]</scope>
</reference>
<dbReference type="EMBL" id="MF403009">
    <property type="protein sequence ID" value="AUZ95471.1"/>
    <property type="molecule type" value="Genomic_DNA"/>
</dbReference>
<dbReference type="KEGG" id="vg:77936329"/>